<feature type="non-terminal residue" evidence="2">
    <location>
        <position position="297"/>
    </location>
</feature>
<protein>
    <submittedName>
        <fullName evidence="2">Uncharacterized protein</fullName>
    </submittedName>
</protein>
<dbReference type="AlphaFoldDB" id="A0A0G4KVI4"/>
<evidence type="ECO:0000313" key="3">
    <source>
        <dbReference type="Proteomes" id="UP000045706"/>
    </source>
</evidence>
<name>A0A0G4KVI4_VERLO</name>
<organism evidence="2 3">
    <name type="scientific">Verticillium longisporum</name>
    <name type="common">Verticillium dahliae var. longisporum</name>
    <dbReference type="NCBI Taxonomy" id="100787"/>
    <lineage>
        <taxon>Eukaryota</taxon>
        <taxon>Fungi</taxon>
        <taxon>Dikarya</taxon>
        <taxon>Ascomycota</taxon>
        <taxon>Pezizomycotina</taxon>
        <taxon>Sordariomycetes</taxon>
        <taxon>Hypocreomycetidae</taxon>
        <taxon>Glomerellales</taxon>
        <taxon>Plectosphaerellaceae</taxon>
        <taxon>Verticillium</taxon>
    </lineage>
</organism>
<gene>
    <name evidence="2" type="ORF">BN1723_010033</name>
</gene>
<proteinExistence type="predicted"/>
<dbReference type="EMBL" id="CVQI01004113">
    <property type="protein sequence ID" value="CRK13450.1"/>
    <property type="molecule type" value="Genomic_DNA"/>
</dbReference>
<evidence type="ECO:0000256" key="1">
    <source>
        <dbReference type="SAM" id="MobiDB-lite"/>
    </source>
</evidence>
<reference evidence="3" key="1">
    <citation type="submission" date="2015-05" db="EMBL/GenBank/DDBJ databases">
        <authorList>
            <person name="Fogelqvist Johan"/>
        </authorList>
    </citation>
    <scope>NUCLEOTIDE SEQUENCE [LARGE SCALE GENOMIC DNA]</scope>
</reference>
<feature type="compositionally biased region" description="Polar residues" evidence="1">
    <location>
        <begin position="82"/>
        <end position="98"/>
    </location>
</feature>
<dbReference type="Proteomes" id="UP000045706">
    <property type="component" value="Unassembled WGS sequence"/>
</dbReference>
<accession>A0A0G4KVI4</accession>
<evidence type="ECO:0000313" key="2">
    <source>
        <dbReference type="EMBL" id="CRK13450.1"/>
    </source>
</evidence>
<feature type="region of interest" description="Disordered" evidence="1">
    <location>
        <begin position="79"/>
        <end position="99"/>
    </location>
</feature>
<sequence>MAVEARSLASLNFLAANPPQYPVNPTEEKQDPLTLYISRVPGTRDVILSTSKPQVKNVTSHDVANSLYYIHLELPGEAPTRSIDTPRSSIESGRSANQIKRKPLPAGAQIAPARDQCLQKNNVSRSNMKNKMTTKKMPYIVCLLVTSASAQDASVSQLNAHAAIFPNGLTLLNPDTMNALPSASRTVAQWPWGTVPQACHSVASDSSVTDSTPDDLDVFSVRYSDCAIPWTVFRCADADATLKTVVDRLGRIPVLARERIRYVHVHKKISGTSGLSFYWDGDIVLFGEGNKYGFIPT</sequence>